<dbReference type="Pfam" id="PF01558">
    <property type="entry name" value="POR"/>
    <property type="match status" value="1"/>
</dbReference>
<protein>
    <submittedName>
        <fullName evidence="4">Indolepyruvate oxidoreductase subunit beta family protein</fullName>
    </submittedName>
</protein>
<dbReference type="InterPro" id="IPR002869">
    <property type="entry name" value="Pyrv_flavodox_OxRed_cen"/>
</dbReference>
<dbReference type="EMBL" id="JASNJD010000009">
    <property type="protein sequence ID" value="MDK3018748.1"/>
    <property type="molecule type" value="Genomic_DNA"/>
</dbReference>
<feature type="domain" description="Pyruvate/ketoisovalerate oxidoreductase catalytic" evidence="2">
    <location>
        <begin position="29"/>
        <end position="217"/>
    </location>
</feature>
<dbReference type="RefSeq" id="WP_284481554.1">
    <property type="nucleotide sequence ID" value="NZ_JASNJD010000009.1"/>
</dbReference>
<sequence>MKSDTVKLNLEAVGPATERPISVAIVAMGGQGGGVLTNWIVDLAETQGWVAQSTSVPGVAQRTGATIYYVEMMPHDPEGRAPILAQMPTPGDVDVVIASEFMEAGRSILRGIVTPDRTTLIASDHRALAVTEKMAPGEGIADSGAVFDAIGVTAQQEFIFDMNDLATRNGSVISSAMFGALAASGTLPFPRDAFYEVIRKGGKGVEASIRTFDAAFDRAVNGPAAETLAPATEDAETVTVPTQVRSRKANRLLQQLLKEQPAEVQEIAFLGLKKVVDFQDAAYGREYLDLLRDLQARDAAAGGTARGWLFTREAAKYLANAMAYDDIMRVADAKTRQARRQRIEQDLGLKGDQTLQTTEFMHPRMEELTSILPARLAAAIIARPRLYAWLDRRFNKGRRVKTYSLSGFVVLYALAGYRRMRRLSLRHRDEIAHRGAWLDQATEALDRDYDLGVEVLRFRRLIKGYSDTHDRGKSKFDKVMATARRLTGREDAAQWARILLTSAVKDSSHQSLDETIQTVETFV</sequence>
<dbReference type="PANTHER" id="PTHR43854:SF1">
    <property type="entry name" value="INDOLEPYRUVATE OXIDOREDUCTASE SUBUNIT IORB"/>
    <property type="match status" value="1"/>
</dbReference>
<dbReference type="InterPro" id="IPR046667">
    <property type="entry name" value="DUF6537"/>
</dbReference>
<dbReference type="NCBIfam" id="NF006179">
    <property type="entry name" value="PRK08312.1"/>
    <property type="match status" value="1"/>
</dbReference>
<dbReference type="Pfam" id="PF20169">
    <property type="entry name" value="DUF6537"/>
    <property type="match status" value="1"/>
</dbReference>
<dbReference type="InterPro" id="IPR019752">
    <property type="entry name" value="Pyrv/ketoisovalerate_OxRed_cat"/>
</dbReference>
<keyword evidence="5" id="KW-1185">Reference proteome</keyword>
<feature type="domain" description="DUF6537" evidence="3">
    <location>
        <begin position="264"/>
        <end position="481"/>
    </location>
</feature>
<evidence type="ECO:0000313" key="4">
    <source>
        <dbReference type="EMBL" id="MDK3018748.1"/>
    </source>
</evidence>
<evidence type="ECO:0000259" key="2">
    <source>
        <dbReference type="Pfam" id="PF01558"/>
    </source>
</evidence>
<keyword evidence="1" id="KW-0560">Oxidoreductase</keyword>
<reference evidence="4 5" key="1">
    <citation type="submission" date="2023-05" db="EMBL/GenBank/DDBJ databases">
        <title>Pseudodonghicola sp. nov.</title>
        <authorList>
            <person name="Huang J."/>
        </authorList>
    </citation>
    <scope>NUCLEOTIDE SEQUENCE [LARGE SCALE GENOMIC DNA]</scope>
    <source>
        <strain evidence="4 5">IC7</strain>
    </source>
</reference>
<dbReference type="Proteomes" id="UP001243757">
    <property type="component" value="Unassembled WGS sequence"/>
</dbReference>
<evidence type="ECO:0000256" key="1">
    <source>
        <dbReference type="ARBA" id="ARBA00023002"/>
    </source>
</evidence>
<proteinExistence type="predicted"/>
<organism evidence="4 5">
    <name type="scientific">Pseudodonghicola flavimaris</name>
    <dbReference type="NCBI Taxonomy" id="3050036"/>
    <lineage>
        <taxon>Bacteria</taxon>
        <taxon>Pseudomonadati</taxon>
        <taxon>Pseudomonadota</taxon>
        <taxon>Alphaproteobacteria</taxon>
        <taxon>Rhodobacterales</taxon>
        <taxon>Paracoccaceae</taxon>
        <taxon>Pseudodonghicola</taxon>
    </lineage>
</organism>
<name>A0ABT7F2B9_9RHOB</name>
<dbReference type="PANTHER" id="PTHR43854">
    <property type="entry name" value="INDOLEPYRUVATE OXIDOREDUCTASE SUBUNIT IORB"/>
    <property type="match status" value="1"/>
</dbReference>
<evidence type="ECO:0000259" key="3">
    <source>
        <dbReference type="Pfam" id="PF20169"/>
    </source>
</evidence>
<dbReference type="Gene3D" id="3.40.920.10">
    <property type="entry name" value="Pyruvate-ferredoxin oxidoreductase, PFOR, domain III"/>
    <property type="match status" value="1"/>
</dbReference>
<comment type="caution">
    <text evidence="4">The sequence shown here is derived from an EMBL/GenBank/DDBJ whole genome shotgun (WGS) entry which is preliminary data.</text>
</comment>
<dbReference type="SUPFAM" id="SSF53323">
    <property type="entry name" value="Pyruvate-ferredoxin oxidoreductase, PFOR, domain III"/>
    <property type="match status" value="1"/>
</dbReference>
<dbReference type="InterPro" id="IPR052198">
    <property type="entry name" value="IorB_Oxidoreductase"/>
</dbReference>
<gene>
    <name evidence="4" type="ORF">QO033_13775</name>
</gene>
<accession>A0ABT7F2B9</accession>
<evidence type="ECO:0000313" key="5">
    <source>
        <dbReference type="Proteomes" id="UP001243757"/>
    </source>
</evidence>